<dbReference type="EMBL" id="CT868660">
    <property type="protein sequence ID" value="CAK90952.1"/>
    <property type="molecule type" value="Genomic_DNA"/>
</dbReference>
<dbReference type="Gene3D" id="3.30.60.90">
    <property type="match status" value="1"/>
</dbReference>
<dbReference type="InterPro" id="IPR000433">
    <property type="entry name" value="Znf_ZZ"/>
</dbReference>
<dbReference type="SUPFAM" id="SSF57850">
    <property type="entry name" value="RING/U-box"/>
    <property type="match status" value="2"/>
</dbReference>
<accession>A0E6N5</accession>
<protein>
    <recommendedName>
        <fullName evidence="5">ZZ-type domain-containing protein</fullName>
    </recommendedName>
</protein>
<dbReference type="PROSITE" id="PS50135">
    <property type="entry name" value="ZF_ZZ_2"/>
    <property type="match status" value="1"/>
</dbReference>
<keyword evidence="1" id="KW-0479">Metal-binding</keyword>
<evidence type="ECO:0000313" key="7">
    <source>
        <dbReference type="Proteomes" id="UP000000600"/>
    </source>
</evidence>
<organism evidence="6 7">
    <name type="scientific">Paramecium tetraurelia</name>
    <dbReference type="NCBI Taxonomy" id="5888"/>
    <lineage>
        <taxon>Eukaryota</taxon>
        <taxon>Sar</taxon>
        <taxon>Alveolata</taxon>
        <taxon>Ciliophora</taxon>
        <taxon>Intramacronucleata</taxon>
        <taxon>Oligohymenophorea</taxon>
        <taxon>Peniculida</taxon>
        <taxon>Parameciidae</taxon>
        <taxon>Paramecium</taxon>
    </lineage>
</organism>
<dbReference type="GeneID" id="5044134"/>
<dbReference type="STRING" id="5888.A0E6N5"/>
<evidence type="ECO:0000256" key="1">
    <source>
        <dbReference type="ARBA" id="ARBA00022723"/>
    </source>
</evidence>
<dbReference type="InterPro" id="IPR052260">
    <property type="entry name" value="Autophagy_Rcpt_SigReg"/>
</dbReference>
<dbReference type="InParanoid" id="A0E6N5"/>
<dbReference type="GO" id="GO:0005886">
    <property type="term" value="C:plasma membrane"/>
    <property type="evidence" value="ECO:0000318"/>
    <property type="project" value="GO_Central"/>
</dbReference>
<feature type="domain" description="ZZ-type" evidence="5">
    <location>
        <begin position="234"/>
        <end position="286"/>
    </location>
</feature>
<reference evidence="6 7" key="1">
    <citation type="journal article" date="2006" name="Nature">
        <title>Global trends of whole-genome duplications revealed by the ciliate Paramecium tetraurelia.</title>
        <authorList>
            <consortium name="Genoscope"/>
            <person name="Aury J.-M."/>
            <person name="Jaillon O."/>
            <person name="Duret L."/>
            <person name="Noel B."/>
            <person name="Jubin C."/>
            <person name="Porcel B.M."/>
            <person name="Segurens B."/>
            <person name="Daubin V."/>
            <person name="Anthouard V."/>
            <person name="Aiach N."/>
            <person name="Arnaiz O."/>
            <person name="Billaut A."/>
            <person name="Beisson J."/>
            <person name="Blanc I."/>
            <person name="Bouhouche K."/>
            <person name="Camara F."/>
            <person name="Duharcourt S."/>
            <person name="Guigo R."/>
            <person name="Gogendeau D."/>
            <person name="Katinka M."/>
            <person name="Keller A.-M."/>
            <person name="Kissmehl R."/>
            <person name="Klotz C."/>
            <person name="Koll F."/>
            <person name="Le Moue A."/>
            <person name="Lepere C."/>
            <person name="Malinsky S."/>
            <person name="Nowacki M."/>
            <person name="Nowak J.K."/>
            <person name="Plattner H."/>
            <person name="Poulain J."/>
            <person name="Ruiz F."/>
            <person name="Serrano V."/>
            <person name="Zagulski M."/>
            <person name="Dessen P."/>
            <person name="Betermier M."/>
            <person name="Weissenbach J."/>
            <person name="Scarpelli C."/>
            <person name="Schachter V."/>
            <person name="Sperling L."/>
            <person name="Meyer E."/>
            <person name="Cohen J."/>
            <person name="Wincker P."/>
        </authorList>
    </citation>
    <scope>NUCLEOTIDE SEQUENCE [LARGE SCALE GENOMIC DNA]</scope>
    <source>
        <strain evidence="6 7">Stock d4-2</strain>
    </source>
</reference>
<dbReference type="PROSITE" id="PS01357">
    <property type="entry name" value="ZF_ZZ_1"/>
    <property type="match status" value="1"/>
</dbReference>
<dbReference type="HOGENOM" id="CLU_957963_0_0_1"/>
<proteinExistence type="predicted"/>
<evidence type="ECO:0000256" key="3">
    <source>
        <dbReference type="ARBA" id="ARBA00022833"/>
    </source>
</evidence>
<dbReference type="Pfam" id="PF00569">
    <property type="entry name" value="ZZ"/>
    <property type="match status" value="1"/>
</dbReference>
<dbReference type="KEGG" id="ptm:GSPATT00003817001"/>
<dbReference type="InterPro" id="IPR043145">
    <property type="entry name" value="Znf_ZZ_sf"/>
</dbReference>
<dbReference type="GO" id="GO:0008270">
    <property type="term" value="F:zinc ion binding"/>
    <property type="evidence" value="ECO:0007669"/>
    <property type="project" value="UniProtKB-KW"/>
</dbReference>
<sequence length="293" mass="35357">MNNYRFSQAAAISVYNTITKEQAQIKITQDFKQFLNSLNEKFQLPQKFTMCYCYEVKDRVIYLACPIDYYLFLDRLQPLKNENFPLLQIIQLEQDEFVSQEMIKEAEEWQEKLSESYSQINSDNQDIQQLDELFLHVSISQIHQNDEIDYHKCQYCYEKLERNNYFRCTVCYYFQICEKCNSSKREKEHSNAHIFIQCNNVIDWNKLKQDSQIKMMKQKGNLTKKFRIHKLNIHEQIACDGCDCFPIQGYRYYCCECSDFDLCQTCIKKFHHDQTHNFIQLTTNIEFLQFTHD</sequence>
<keyword evidence="3" id="KW-0862">Zinc</keyword>
<gene>
    <name evidence="6" type="ORF">GSPATT00003817001</name>
</gene>
<evidence type="ECO:0000256" key="2">
    <source>
        <dbReference type="ARBA" id="ARBA00022771"/>
    </source>
</evidence>
<evidence type="ECO:0000259" key="5">
    <source>
        <dbReference type="PROSITE" id="PS50135"/>
    </source>
</evidence>
<dbReference type="Proteomes" id="UP000000600">
    <property type="component" value="Unassembled WGS sequence"/>
</dbReference>
<dbReference type="OrthoDB" id="438006at2759"/>
<evidence type="ECO:0000256" key="4">
    <source>
        <dbReference type="PROSITE-ProRule" id="PRU00228"/>
    </source>
</evidence>
<evidence type="ECO:0000313" key="6">
    <source>
        <dbReference type="EMBL" id="CAK90952.1"/>
    </source>
</evidence>
<name>A0E6N5_PARTE</name>
<keyword evidence="7" id="KW-1185">Reference proteome</keyword>
<dbReference type="AlphaFoldDB" id="A0E6N5"/>
<dbReference type="RefSeq" id="XP_001458349.1">
    <property type="nucleotide sequence ID" value="XM_001458312.1"/>
</dbReference>
<dbReference type="SMART" id="SM00291">
    <property type="entry name" value="ZnF_ZZ"/>
    <property type="match status" value="2"/>
</dbReference>
<keyword evidence="2 4" id="KW-0863">Zinc-finger</keyword>
<dbReference type="PANTHER" id="PTHR15090">
    <property type="entry name" value="SEQUESTOSOME 1-RELATED"/>
    <property type="match status" value="1"/>
</dbReference>
<dbReference type="eggNOG" id="KOG1426">
    <property type="taxonomic scope" value="Eukaryota"/>
</dbReference>
<dbReference type="OMA" id="CCECSDF"/>